<proteinExistence type="predicted"/>
<gene>
    <name evidence="3" type="ORF">BD410DRAFT_791312</name>
</gene>
<evidence type="ECO:0000313" key="3">
    <source>
        <dbReference type="EMBL" id="TDL20205.1"/>
    </source>
</evidence>
<feature type="compositionally biased region" description="Pro residues" evidence="1">
    <location>
        <begin position="1"/>
        <end position="15"/>
    </location>
</feature>
<evidence type="ECO:0000256" key="1">
    <source>
        <dbReference type="SAM" id="MobiDB-lite"/>
    </source>
</evidence>
<evidence type="ECO:0000313" key="4">
    <source>
        <dbReference type="Proteomes" id="UP000294933"/>
    </source>
</evidence>
<keyword evidence="2" id="KW-1133">Transmembrane helix</keyword>
<organism evidence="3 4">
    <name type="scientific">Rickenella mellea</name>
    <dbReference type="NCBI Taxonomy" id="50990"/>
    <lineage>
        <taxon>Eukaryota</taxon>
        <taxon>Fungi</taxon>
        <taxon>Dikarya</taxon>
        <taxon>Basidiomycota</taxon>
        <taxon>Agaricomycotina</taxon>
        <taxon>Agaricomycetes</taxon>
        <taxon>Hymenochaetales</taxon>
        <taxon>Rickenellaceae</taxon>
        <taxon>Rickenella</taxon>
    </lineage>
</organism>
<keyword evidence="4" id="KW-1185">Reference proteome</keyword>
<feature type="transmembrane region" description="Helical" evidence="2">
    <location>
        <begin position="131"/>
        <end position="155"/>
    </location>
</feature>
<feature type="transmembrane region" description="Helical" evidence="2">
    <location>
        <begin position="106"/>
        <end position="125"/>
    </location>
</feature>
<dbReference type="AlphaFoldDB" id="A0A4Y7PYI4"/>
<dbReference type="EMBL" id="ML170190">
    <property type="protein sequence ID" value="TDL20205.1"/>
    <property type="molecule type" value="Genomic_DNA"/>
</dbReference>
<feature type="region of interest" description="Disordered" evidence="1">
    <location>
        <begin position="1"/>
        <end position="20"/>
    </location>
</feature>
<sequence length="237" mass="26075">MILPSAPPPNPPPAVPQESMGSQRQSWTLPFFRTIFTILSISISLSIIVSVLAAVNANYNNIIAFTCAGLTTVTISHHLAVYLIVRKSSDPPGKPRITRNLLTKPHIWLLWFLVSCWSGGAIFTLAVGRNILVMVDFVFMILEVMVLILLCAICIRGRKRFTKGSDCGGNGPDSTSSADSLPSFHHDPPPAYYSEPRGEELSRSTEKQLEGNYEDTKDANSMDSFSDVKSSEPRTFD</sequence>
<keyword evidence="2" id="KW-0812">Transmembrane</keyword>
<reference evidence="3 4" key="1">
    <citation type="submission" date="2018-06" db="EMBL/GenBank/DDBJ databases">
        <title>A transcriptomic atlas of mushroom development highlights an independent origin of complex multicellularity.</title>
        <authorList>
            <consortium name="DOE Joint Genome Institute"/>
            <person name="Krizsan K."/>
            <person name="Almasi E."/>
            <person name="Merenyi Z."/>
            <person name="Sahu N."/>
            <person name="Viragh M."/>
            <person name="Koszo T."/>
            <person name="Mondo S."/>
            <person name="Kiss B."/>
            <person name="Balint B."/>
            <person name="Kues U."/>
            <person name="Barry K."/>
            <person name="Hegedus J.C."/>
            <person name="Henrissat B."/>
            <person name="Johnson J."/>
            <person name="Lipzen A."/>
            <person name="Ohm R."/>
            <person name="Nagy I."/>
            <person name="Pangilinan J."/>
            <person name="Yan J."/>
            <person name="Xiong Y."/>
            <person name="Grigoriev I.V."/>
            <person name="Hibbett D.S."/>
            <person name="Nagy L.G."/>
        </authorList>
    </citation>
    <scope>NUCLEOTIDE SEQUENCE [LARGE SCALE GENOMIC DNA]</scope>
    <source>
        <strain evidence="3 4">SZMC22713</strain>
    </source>
</reference>
<protein>
    <submittedName>
        <fullName evidence="3">Uncharacterized protein</fullName>
    </submittedName>
</protein>
<feature type="region of interest" description="Disordered" evidence="1">
    <location>
        <begin position="165"/>
        <end position="237"/>
    </location>
</feature>
<keyword evidence="2" id="KW-0472">Membrane</keyword>
<feature type="compositionally biased region" description="Basic and acidic residues" evidence="1">
    <location>
        <begin position="196"/>
        <end position="220"/>
    </location>
</feature>
<feature type="transmembrane region" description="Helical" evidence="2">
    <location>
        <begin position="62"/>
        <end position="85"/>
    </location>
</feature>
<evidence type="ECO:0000256" key="2">
    <source>
        <dbReference type="SAM" id="Phobius"/>
    </source>
</evidence>
<name>A0A4Y7PYI4_9AGAM</name>
<accession>A0A4Y7PYI4</accession>
<dbReference type="VEuPathDB" id="FungiDB:BD410DRAFT_791312"/>
<dbReference type="Proteomes" id="UP000294933">
    <property type="component" value="Unassembled WGS sequence"/>
</dbReference>
<feature type="transmembrane region" description="Helical" evidence="2">
    <location>
        <begin position="31"/>
        <end position="56"/>
    </location>
</feature>